<comment type="caution">
    <text evidence="1">The sequence shown here is derived from an EMBL/GenBank/DDBJ whole genome shotgun (WGS) entry which is preliminary data.</text>
</comment>
<name>A0A8S3DAS7_9BILA</name>
<evidence type="ECO:0000313" key="2">
    <source>
        <dbReference type="Proteomes" id="UP000676336"/>
    </source>
</evidence>
<gene>
    <name evidence="1" type="ORF">SMN809_LOCUS55914</name>
</gene>
<reference evidence="1" key="1">
    <citation type="submission" date="2021-02" db="EMBL/GenBank/DDBJ databases">
        <authorList>
            <person name="Nowell W R."/>
        </authorList>
    </citation>
    <scope>NUCLEOTIDE SEQUENCE</scope>
</reference>
<organism evidence="1 2">
    <name type="scientific">Rotaria magnacalcarata</name>
    <dbReference type="NCBI Taxonomy" id="392030"/>
    <lineage>
        <taxon>Eukaryota</taxon>
        <taxon>Metazoa</taxon>
        <taxon>Spiralia</taxon>
        <taxon>Gnathifera</taxon>
        <taxon>Rotifera</taxon>
        <taxon>Eurotatoria</taxon>
        <taxon>Bdelloidea</taxon>
        <taxon>Philodinida</taxon>
        <taxon>Philodinidae</taxon>
        <taxon>Rotaria</taxon>
    </lineage>
</organism>
<dbReference type="EMBL" id="CAJOBI010198754">
    <property type="protein sequence ID" value="CAF4984594.1"/>
    <property type="molecule type" value="Genomic_DNA"/>
</dbReference>
<sequence length="56" mass="6598">KIIDPTLMARFHPSDELFVRGSSSSKREKQFHMLTEKRGALRRLLRMTRPRNVSSK</sequence>
<protein>
    <submittedName>
        <fullName evidence="1">Uncharacterized protein</fullName>
    </submittedName>
</protein>
<dbReference type="AlphaFoldDB" id="A0A8S3DAS7"/>
<feature type="non-terminal residue" evidence="1">
    <location>
        <position position="1"/>
    </location>
</feature>
<proteinExistence type="predicted"/>
<evidence type="ECO:0000313" key="1">
    <source>
        <dbReference type="EMBL" id="CAF4984594.1"/>
    </source>
</evidence>
<dbReference type="Proteomes" id="UP000676336">
    <property type="component" value="Unassembled WGS sequence"/>
</dbReference>
<accession>A0A8S3DAS7</accession>